<feature type="region of interest" description="Disordered" evidence="1">
    <location>
        <begin position="28"/>
        <end position="54"/>
    </location>
</feature>
<keyword evidence="3" id="KW-1185">Reference proteome</keyword>
<reference evidence="2 3" key="1">
    <citation type="submission" date="2024-08" db="EMBL/GenBank/DDBJ databases">
        <title>Clostridium lapicellarii sp. nov., and Clostridium renhuaiense sp. nov., two species isolated from the mud in a fermentation cellar used for producing sauce-flavour Chinese liquors.</title>
        <authorList>
            <person name="Yang F."/>
            <person name="Wang H."/>
            <person name="Chen L.Q."/>
            <person name="Zhou N."/>
            <person name="Lu J.J."/>
            <person name="Pu X.X."/>
            <person name="Wan B."/>
            <person name="Wang L."/>
            <person name="Liu S.J."/>
        </authorList>
    </citation>
    <scope>NUCLEOTIDE SEQUENCE [LARGE SCALE GENOMIC DNA]</scope>
    <source>
        <strain evidence="2 3">MT-5</strain>
    </source>
</reference>
<dbReference type="RefSeq" id="WP_369702644.1">
    <property type="nucleotide sequence ID" value="NZ_JBGEWD010000001.1"/>
</dbReference>
<dbReference type="EMBL" id="JBGEWD010000001">
    <property type="protein sequence ID" value="MEY7998755.1"/>
    <property type="molecule type" value="Genomic_DNA"/>
</dbReference>
<evidence type="ECO:0000313" key="3">
    <source>
        <dbReference type="Proteomes" id="UP001564657"/>
    </source>
</evidence>
<dbReference type="Gene3D" id="2.60.40.4070">
    <property type="match status" value="1"/>
</dbReference>
<gene>
    <name evidence="2" type="ORF">AB8U03_00845</name>
</gene>
<evidence type="ECO:0000313" key="2">
    <source>
        <dbReference type="EMBL" id="MEY7998755.1"/>
    </source>
</evidence>
<dbReference type="InterPro" id="IPR014469">
    <property type="entry name" value="DUF2271"/>
</dbReference>
<evidence type="ECO:0000256" key="1">
    <source>
        <dbReference type="SAM" id="MobiDB-lite"/>
    </source>
</evidence>
<proteinExistence type="predicted"/>
<name>A0ABV4BMH8_9CLOT</name>
<protein>
    <submittedName>
        <fullName evidence="2">DUF2271 domain-containing protein</fullName>
    </submittedName>
</protein>
<accession>A0ABV4BMH8</accession>
<dbReference type="PROSITE" id="PS51257">
    <property type="entry name" value="PROKAR_LIPOPROTEIN"/>
    <property type="match status" value="1"/>
</dbReference>
<sequence length="213" mass="23636">MRKDKSRIMVLVVALFVLLSGCGAKNNINSQKNTSQTNEASTNSKKGTSEQGPGSVKIQYNLSKIPKLASNQLAVWIEDEKGNYVRSIYATKFVATGGYSERQQALPEWIKKSNWKNASKSEVDSVSGATQKPGVIDLTWDCTDKNGKAIKPGKYFYFVEGNIYWENRVIWKGQIEVGNNRSESTARAEYVPKNAKSQGDLIENVSAVFTPKN</sequence>
<organism evidence="2 3">
    <name type="scientific">Clostridium moutaii</name>
    <dbReference type="NCBI Taxonomy" id="3240932"/>
    <lineage>
        <taxon>Bacteria</taxon>
        <taxon>Bacillati</taxon>
        <taxon>Bacillota</taxon>
        <taxon>Clostridia</taxon>
        <taxon>Eubacteriales</taxon>
        <taxon>Clostridiaceae</taxon>
        <taxon>Clostridium</taxon>
    </lineage>
</organism>
<dbReference type="Proteomes" id="UP001564657">
    <property type="component" value="Unassembled WGS sequence"/>
</dbReference>
<dbReference type="Pfam" id="PF10029">
    <property type="entry name" value="DUF2271"/>
    <property type="match status" value="1"/>
</dbReference>
<comment type="caution">
    <text evidence="2">The sequence shown here is derived from an EMBL/GenBank/DDBJ whole genome shotgun (WGS) entry which is preliminary data.</text>
</comment>